<evidence type="ECO:0000256" key="1">
    <source>
        <dbReference type="SAM" id="Phobius"/>
    </source>
</evidence>
<accession>A0AAE3W8P8</accession>
<name>A0AAE3W8P8_9ACTN</name>
<dbReference type="EMBL" id="JAUSUZ010000001">
    <property type="protein sequence ID" value="MDQ0371589.1"/>
    <property type="molecule type" value="Genomic_DNA"/>
</dbReference>
<dbReference type="RefSeq" id="WP_307248523.1">
    <property type="nucleotide sequence ID" value="NZ_JAUSUZ010000001.1"/>
</dbReference>
<organism evidence="2 3">
    <name type="scientific">Catenuloplanes indicus</name>
    <dbReference type="NCBI Taxonomy" id="137267"/>
    <lineage>
        <taxon>Bacteria</taxon>
        <taxon>Bacillati</taxon>
        <taxon>Actinomycetota</taxon>
        <taxon>Actinomycetes</taxon>
        <taxon>Micromonosporales</taxon>
        <taxon>Micromonosporaceae</taxon>
        <taxon>Catenuloplanes</taxon>
    </lineage>
</organism>
<sequence>MTGRAPWAPPPTRRELLARIGRHLLAGTAAVAELVTPPPPVHRISGRHADRGAVYGRPMRGYRLRARVRLALGVGLALLVLYALCGACTVIL</sequence>
<dbReference type="Proteomes" id="UP001240236">
    <property type="component" value="Unassembled WGS sequence"/>
</dbReference>
<keyword evidence="1" id="KW-1133">Transmembrane helix</keyword>
<proteinExistence type="predicted"/>
<evidence type="ECO:0000313" key="2">
    <source>
        <dbReference type="EMBL" id="MDQ0371589.1"/>
    </source>
</evidence>
<dbReference type="AlphaFoldDB" id="A0AAE3W8P8"/>
<protein>
    <submittedName>
        <fullName evidence="2">Uncharacterized protein</fullName>
    </submittedName>
</protein>
<evidence type="ECO:0000313" key="3">
    <source>
        <dbReference type="Proteomes" id="UP001240236"/>
    </source>
</evidence>
<reference evidence="2 3" key="1">
    <citation type="submission" date="2023-07" db="EMBL/GenBank/DDBJ databases">
        <title>Sequencing the genomes of 1000 actinobacteria strains.</title>
        <authorList>
            <person name="Klenk H.-P."/>
        </authorList>
    </citation>
    <scope>NUCLEOTIDE SEQUENCE [LARGE SCALE GENOMIC DNA]</scope>
    <source>
        <strain evidence="2 3">DSM 44709</strain>
    </source>
</reference>
<keyword evidence="3" id="KW-1185">Reference proteome</keyword>
<keyword evidence="1" id="KW-0812">Transmembrane</keyword>
<keyword evidence="1" id="KW-0472">Membrane</keyword>
<feature type="transmembrane region" description="Helical" evidence="1">
    <location>
        <begin position="70"/>
        <end position="91"/>
    </location>
</feature>
<gene>
    <name evidence="2" type="ORF">J2S42_008258</name>
</gene>
<comment type="caution">
    <text evidence="2">The sequence shown here is derived from an EMBL/GenBank/DDBJ whole genome shotgun (WGS) entry which is preliminary data.</text>
</comment>